<comment type="subcellular location">
    <subcellularLocation>
        <location evidence="1">Cell surface</location>
    </subcellularLocation>
    <subcellularLocation>
        <location evidence="2">Secreted</location>
    </subcellularLocation>
</comment>
<organism evidence="9 10">
    <name type="scientific">Sodalis praecaptivus</name>
    <dbReference type="NCBI Taxonomy" id="1239307"/>
    <lineage>
        <taxon>Bacteria</taxon>
        <taxon>Pseudomonadati</taxon>
        <taxon>Pseudomonadota</taxon>
        <taxon>Gammaproteobacteria</taxon>
        <taxon>Enterobacterales</taxon>
        <taxon>Bruguierivoracaceae</taxon>
        <taxon>Sodalis</taxon>
    </lineage>
</organism>
<evidence type="ECO:0000256" key="4">
    <source>
        <dbReference type="ARBA" id="ARBA00022525"/>
    </source>
</evidence>
<evidence type="ECO:0000256" key="2">
    <source>
        <dbReference type="ARBA" id="ARBA00004613"/>
    </source>
</evidence>
<dbReference type="NCBIfam" id="TIGR02105">
    <property type="entry name" value="III_needle"/>
    <property type="match status" value="1"/>
</dbReference>
<name>W0HZV6_9GAMM</name>
<dbReference type="PATRIC" id="fig|1239307.3.peg.4803"/>
<dbReference type="SUPFAM" id="SSF140129">
    <property type="entry name" value="MxiH-like"/>
    <property type="match status" value="1"/>
</dbReference>
<evidence type="ECO:0000313" key="10">
    <source>
        <dbReference type="Proteomes" id="UP000019028"/>
    </source>
</evidence>
<dbReference type="EMBL" id="CP006570">
    <property type="protein sequence ID" value="AHF79294.1"/>
    <property type="molecule type" value="Genomic_DNA"/>
</dbReference>
<feature type="compositionally biased region" description="Polar residues" evidence="8">
    <location>
        <begin position="1"/>
        <end position="30"/>
    </location>
</feature>
<dbReference type="KEGG" id="sod:Sant_P0255"/>
<dbReference type="GO" id="GO:0030257">
    <property type="term" value="C:type III protein secretion system complex"/>
    <property type="evidence" value="ECO:0007669"/>
    <property type="project" value="InterPro"/>
</dbReference>
<evidence type="ECO:0000256" key="8">
    <source>
        <dbReference type="SAM" id="MobiDB-lite"/>
    </source>
</evidence>
<keyword evidence="4" id="KW-0964">Secreted</keyword>
<evidence type="ECO:0000256" key="7">
    <source>
        <dbReference type="ARBA" id="ARBA00035658"/>
    </source>
</evidence>
<accession>W0HZV6</accession>
<dbReference type="AlphaFoldDB" id="W0HZV6"/>
<dbReference type="Proteomes" id="UP000019028">
    <property type="component" value="Plasmid pHS1"/>
</dbReference>
<evidence type="ECO:0000256" key="3">
    <source>
        <dbReference type="ARBA" id="ARBA00022448"/>
    </source>
</evidence>
<dbReference type="GO" id="GO:0005576">
    <property type="term" value="C:extracellular region"/>
    <property type="evidence" value="ECO:0007669"/>
    <property type="project" value="UniProtKB-SubCell"/>
</dbReference>
<feature type="region of interest" description="Disordered" evidence="8">
    <location>
        <begin position="1"/>
        <end position="34"/>
    </location>
</feature>
<reference evidence="9 10" key="1">
    <citation type="journal article" date="2014" name="Genome Biol. Evol.">
        <title>Genome degeneration and adaptation in a nascent stage of symbiosis.</title>
        <authorList>
            <person name="Oakeson K.F."/>
            <person name="Gil R."/>
            <person name="Clayton A.L."/>
            <person name="Dunn D.M."/>
            <person name="von Niederhausern A.C."/>
            <person name="Hamil C."/>
            <person name="Aoyagi A."/>
            <person name="Duval B."/>
            <person name="Baca A."/>
            <person name="Silva F.J."/>
            <person name="Vallier A."/>
            <person name="Jackson D.G."/>
            <person name="Latorre A."/>
            <person name="Weiss R.B."/>
            <person name="Heddi A."/>
            <person name="Moya A."/>
            <person name="Dale C."/>
        </authorList>
    </citation>
    <scope>NUCLEOTIDE SEQUENCE [LARGE SCALE GENOMIC DNA]</scope>
    <source>
        <strain evidence="9 10">HS1</strain>
        <plasmid evidence="10">Plasmid pHS1</plasmid>
    </source>
</reference>
<protein>
    <submittedName>
        <fullName evidence="9">Type III secretion protein</fullName>
    </submittedName>
</protein>
<sequence>MTTLNSTNTFGNAASSATPGTLESTTNNISGHKWNKNDWFIDNIAEGFDKGATKMMRQLEKARKKLSKKPDNPSVLAEFQAKLSEYTLFRNAQSSTVKAFKDIDAAIIQNFR</sequence>
<dbReference type="HOGENOM" id="CLU_171855_1_1_6"/>
<evidence type="ECO:0000256" key="5">
    <source>
        <dbReference type="ARBA" id="ARBA00022927"/>
    </source>
</evidence>
<dbReference type="GO" id="GO:0030254">
    <property type="term" value="P:protein secretion by the type III secretion system"/>
    <property type="evidence" value="ECO:0007669"/>
    <property type="project" value="InterPro"/>
</dbReference>
<dbReference type="InterPro" id="IPR011841">
    <property type="entry name" value="T3SS_needle_YscF"/>
</dbReference>
<dbReference type="InterPro" id="IPR037203">
    <property type="entry name" value="T3SS_needle-like_sf"/>
</dbReference>
<keyword evidence="10" id="KW-1185">Reference proteome</keyword>
<dbReference type="Pfam" id="PF09392">
    <property type="entry name" value="T3SS_needle_F"/>
    <property type="match status" value="1"/>
</dbReference>
<proteinExistence type="inferred from homology"/>
<dbReference type="Gene3D" id="1.20.58.90">
    <property type="match status" value="1"/>
</dbReference>
<comment type="similarity">
    <text evidence="7">Belongs to the SctF family.</text>
</comment>
<dbReference type="GO" id="GO:0009986">
    <property type="term" value="C:cell surface"/>
    <property type="evidence" value="ECO:0007669"/>
    <property type="project" value="UniProtKB-SubCell"/>
</dbReference>
<geneLocation type="plasmid" evidence="9 10">
    <name>pHS1</name>
</geneLocation>
<keyword evidence="3" id="KW-0813">Transport</keyword>
<dbReference type="InterPro" id="IPR021123">
    <property type="entry name" value="T3SS_needle-like"/>
</dbReference>
<keyword evidence="5" id="KW-0653">Protein transport</keyword>
<evidence type="ECO:0000256" key="1">
    <source>
        <dbReference type="ARBA" id="ARBA00004241"/>
    </source>
</evidence>
<evidence type="ECO:0000313" key="9">
    <source>
        <dbReference type="EMBL" id="AHF79294.1"/>
    </source>
</evidence>
<gene>
    <name evidence="9" type="ORF">Sant_P0255</name>
</gene>
<evidence type="ECO:0000256" key="6">
    <source>
        <dbReference type="ARBA" id="ARBA00023026"/>
    </source>
</evidence>
<keyword evidence="6" id="KW-0843">Virulence</keyword>
<keyword evidence="9" id="KW-0614">Plasmid</keyword>
<dbReference type="OrthoDB" id="6465387at2"/>